<dbReference type="InterPro" id="IPR050179">
    <property type="entry name" value="Trans_hexapeptide_repeat"/>
</dbReference>
<dbReference type="PANTHER" id="PTHR43300">
    <property type="entry name" value="ACETYLTRANSFERASE"/>
    <property type="match status" value="1"/>
</dbReference>
<sequence length="276" mass="29600">MPRAAVSCVFAAAARARGSGSLRSARRARASLASSSSSSSSSNEAPPVDPYLEQKKHRLSWMHWLHDIPKHRAWAASWQRDVQDRLRATETVRLGVDCFIAEDAHIFAEPGRDVVVGDRCKIASHVYVHGPVVLGNDVSINARCHFESGAGGVVVGDDARIGPGVHVYAFDHVFDDADVPVKDQGVRSVGVVVGADVWIGANACVDGVVVGDHAVVGAGAVVTRDVDAYAIVAGNPARKIGDRRTRAAERRAAAAGEEKRDRDRKEEEEEEEEARA</sequence>
<accession>C1MJJ0</accession>
<dbReference type="EMBL" id="GG663736">
    <property type="protein sequence ID" value="EEH59595.1"/>
    <property type="molecule type" value="Genomic_DNA"/>
</dbReference>
<dbReference type="InterPro" id="IPR011004">
    <property type="entry name" value="Trimer_LpxA-like_sf"/>
</dbReference>
<dbReference type="SUPFAM" id="SSF51161">
    <property type="entry name" value="Trimeric LpxA-like enzymes"/>
    <property type="match status" value="1"/>
</dbReference>
<feature type="region of interest" description="Disordered" evidence="1">
    <location>
        <begin position="240"/>
        <end position="276"/>
    </location>
</feature>
<evidence type="ECO:0000256" key="1">
    <source>
        <dbReference type="SAM" id="MobiDB-lite"/>
    </source>
</evidence>
<dbReference type="KEGG" id="mpp:MICPUCDRAFT_70895"/>
<proteinExistence type="predicted"/>
<dbReference type="eggNOG" id="KOG4750">
    <property type="taxonomic scope" value="Eukaryota"/>
</dbReference>
<dbReference type="Pfam" id="PF14602">
    <property type="entry name" value="Hexapep_2"/>
    <property type="match status" value="1"/>
</dbReference>
<dbReference type="Proteomes" id="UP000001876">
    <property type="component" value="Unassembled WGS sequence"/>
</dbReference>
<dbReference type="RefSeq" id="XP_003056219.1">
    <property type="nucleotide sequence ID" value="XM_003056173.1"/>
</dbReference>
<feature type="compositionally biased region" description="Basic and acidic residues" evidence="1">
    <location>
        <begin position="240"/>
        <end position="265"/>
    </location>
</feature>
<dbReference type="AlphaFoldDB" id="C1MJJ0"/>
<keyword evidence="3" id="KW-1185">Reference proteome</keyword>
<dbReference type="CDD" id="cd04647">
    <property type="entry name" value="LbH_MAT_like"/>
    <property type="match status" value="1"/>
</dbReference>
<feature type="region of interest" description="Disordered" evidence="1">
    <location>
        <begin position="29"/>
        <end position="49"/>
    </location>
</feature>
<name>C1MJJ0_MICPC</name>
<evidence type="ECO:0000313" key="3">
    <source>
        <dbReference type="Proteomes" id="UP000001876"/>
    </source>
</evidence>
<dbReference type="OMA" id="NHGCSLD"/>
<dbReference type="Gene3D" id="2.160.10.10">
    <property type="entry name" value="Hexapeptide repeat proteins"/>
    <property type="match status" value="2"/>
</dbReference>
<feature type="compositionally biased region" description="Low complexity" evidence="1">
    <location>
        <begin position="30"/>
        <end position="42"/>
    </location>
</feature>
<gene>
    <name evidence="2" type="ORF">MICPUCDRAFT_70895</name>
</gene>
<dbReference type="InterPro" id="IPR001451">
    <property type="entry name" value="Hexapep"/>
</dbReference>
<dbReference type="OrthoDB" id="25818at2759"/>
<evidence type="ECO:0000313" key="2">
    <source>
        <dbReference type="EMBL" id="EEH59595.1"/>
    </source>
</evidence>
<feature type="compositionally biased region" description="Acidic residues" evidence="1">
    <location>
        <begin position="266"/>
        <end position="276"/>
    </location>
</feature>
<organism evidence="3">
    <name type="scientific">Micromonas pusilla (strain CCMP1545)</name>
    <name type="common">Picoplanktonic green alga</name>
    <dbReference type="NCBI Taxonomy" id="564608"/>
    <lineage>
        <taxon>Eukaryota</taxon>
        <taxon>Viridiplantae</taxon>
        <taxon>Chlorophyta</taxon>
        <taxon>Mamiellophyceae</taxon>
        <taxon>Mamiellales</taxon>
        <taxon>Mamiellaceae</taxon>
        <taxon>Micromonas</taxon>
    </lineage>
</organism>
<dbReference type="STRING" id="564608.C1MJJ0"/>
<dbReference type="GeneID" id="9681268"/>
<reference evidence="2 3" key="1">
    <citation type="journal article" date="2009" name="Science">
        <title>Green evolution and dynamic adaptations revealed by genomes of the marine picoeukaryotes Micromonas.</title>
        <authorList>
            <person name="Worden A.Z."/>
            <person name="Lee J.H."/>
            <person name="Mock T."/>
            <person name="Rouze P."/>
            <person name="Simmons M.P."/>
            <person name="Aerts A.L."/>
            <person name="Allen A.E."/>
            <person name="Cuvelier M.L."/>
            <person name="Derelle E."/>
            <person name="Everett M.V."/>
            <person name="Foulon E."/>
            <person name="Grimwood J."/>
            <person name="Gundlach H."/>
            <person name="Henrissat B."/>
            <person name="Napoli C."/>
            <person name="McDonald S.M."/>
            <person name="Parker M.S."/>
            <person name="Rombauts S."/>
            <person name="Salamov A."/>
            <person name="Von Dassow P."/>
            <person name="Badger J.H."/>
            <person name="Coutinho P.M."/>
            <person name="Demir E."/>
            <person name="Dubchak I."/>
            <person name="Gentemann C."/>
            <person name="Eikrem W."/>
            <person name="Gready J.E."/>
            <person name="John U."/>
            <person name="Lanier W."/>
            <person name="Lindquist E.A."/>
            <person name="Lucas S."/>
            <person name="Mayer K.F."/>
            <person name="Moreau H."/>
            <person name="Not F."/>
            <person name="Otillar R."/>
            <person name="Panaud O."/>
            <person name="Pangilinan J."/>
            <person name="Paulsen I."/>
            <person name="Piegu B."/>
            <person name="Poliakov A."/>
            <person name="Robbens S."/>
            <person name="Schmutz J."/>
            <person name="Toulza E."/>
            <person name="Wyss T."/>
            <person name="Zelensky A."/>
            <person name="Zhou K."/>
            <person name="Armbrust E.V."/>
            <person name="Bhattacharya D."/>
            <person name="Goodenough U.W."/>
            <person name="Van de Peer Y."/>
            <person name="Grigoriev I.V."/>
        </authorList>
    </citation>
    <scope>NUCLEOTIDE SEQUENCE [LARGE SCALE GENOMIC DNA]</scope>
    <source>
        <strain evidence="2 3">CCMP1545</strain>
    </source>
</reference>
<protein>
    <submittedName>
        <fullName evidence="2">Predicted protein</fullName>
    </submittedName>
</protein>